<dbReference type="CDD" id="cd00037">
    <property type="entry name" value="CLECT"/>
    <property type="match status" value="2"/>
</dbReference>
<dbReference type="InterPro" id="IPR016186">
    <property type="entry name" value="C-type_lectin-like/link_sf"/>
</dbReference>
<feature type="domain" description="C-type lectin" evidence="1">
    <location>
        <begin position="56"/>
        <end position="152"/>
    </location>
</feature>
<dbReference type="Pfam" id="PF00059">
    <property type="entry name" value="Lectin_C"/>
    <property type="match status" value="2"/>
</dbReference>
<feature type="domain" description="C-type lectin" evidence="1">
    <location>
        <begin position="179"/>
        <end position="287"/>
    </location>
</feature>
<dbReference type="OrthoDB" id="6068836at2759"/>
<sequence>MDVHVFSPTPRFRSRYGSHHYLLFREVFIFLFLCVDPTFGHNSLVSCGGGWNVMPYSGTCIKLFHKSTSWKNARKACQNENGDLVKIISKEMDDLLKSWIQGEYTHIGLHRNRSGALHWLNETTAPVYTNISAPATFTAAAPYGAIVDGQWSGTDGQNYKYLCEKVSDLCPPGWVPSAFFGTCVKRFPTEAPWHHARRVCQGHDGDLVYLVNASMAGFITDSVMSPTTNSCHWIGLNNIDTNYFKWLDYDDQITWDLWDDGRPQEGSEKCVSISNINNEPKWRDETCLNLKQCHYVCEKFA</sequence>
<dbReference type="PROSITE" id="PS50041">
    <property type="entry name" value="C_TYPE_LECTIN_2"/>
    <property type="match status" value="2"/>
</dbReference>
<name>A0A433TWY2_ELYCH</name>
<dbReference type="PANTHER" id="PTHR22803">
    <property type="entry name" value="MANNOSE, PHOSPHOLIPASE, LECTIN RECEPTOR RELATED"/>
    <property type="match status" value="1"/>
</dbReference>
<reference evidence="2 3" key="1">
    <citation type="submission" date="2019-01" db="EMBL/GenBank/DDBJ databases">
        <title>A draft genome assembly of the solar-powered sea slug Elysia chlorotica.</title>
        <authorList>
            <person name="Cai H."/>
            <person name="Li Q."/>
            <person name="Fang X."/>
            <person name="Li J."/>
            <person name="Curtis N.E."/>
            <person name="Altenburger A."/>
            <person name="Shibata T."/>
            <person name="Feng M."/>
            <person name="Maeda T."/>
            <person name="Schwartz J.A."/>
            <person name="Shigenobu S."/>
            <person name="Lundholm N."/>
            <person name="Nishiyama T."/>
            <person name="Yang H."/>
            <person name="Hasebe M."/>
            <person name="Li S."/>
            <person name="Pierce S.K."/>
            <person name="Wang J."/>
        </authorList>
    </citation>
    <scope>NUCLEOTIDE SEQUENCE [LARGE SCALE GENOMIC DNA]</scope>
    <source>
        <strain evidence="2">EC2010</strain>
        <tissue evidence="2">Whole organism of an adult</tissue>
    </source>
</reference>
<dbReference type="EMBL" id="RQTK01000152">
    <property type="protein sequence ID" value="RUS86035.1"/>
    <property type="molecule type" value="Genomic_DNA"/>
</dbReference>
<feature type="non-terminal residue" evidence="2">
    <location>
        <position position="301"/>
    </location>
</feature>
<evidence type="ECO:0000313" key="3">
    <source>
        <dbReference type="Proteomes" id="UP000271974"/>
    </source>
</evidence>
<dbReference type="Gene3D" id="3.10.100.10">
    <property type="entry name" value="Mannose-Binding Protein A, subunit A"/>
    <property type="match status" value="2"/>
</dbReference>
<accession>A0A433TWY2</accession>
<dbReference type="SUPFAM" id="SSF56436">
    <property type="entry name" value="C-type lectin-like"/>
    <property type="match status" value="2"/>
</dbReference>
<gene>
    <name evidence="2" type="ORF">EGW08_006189</name>
</gene>
<dbReference type="InterPro" id="IPR016187">
    <property type="entry name" value="CTDL_fold"/>
</dbReference>
<evidence type="ECO:0000259" key="1">
    <source>
        <dbReference type="PROSITE" id="PS50041"/>
    </source>
</evidence>
<dbReference type="InterPro" id="IPR001304">
    <property type="entry name" value="C-type_lectin-like"/>
</dbReference>
<protein>
    <recommendedName>
        <fullName evidence="1">C-type lectin domain-containing protein</fullName>
    </recommendedName>
</protein>
<organism evidence="2 3">
    <name type="scientific">Elysia chlorotica</name>
    <name type="common">Eastern emerald elysia</name>
    <name type="synonym">Sea slug</name>
    <dbReference type="NCBI Taxonomy" id="188477"/>
    <lineage>
        <taxon>Eukaryota</taxon>
        <taxon>Metazoa</taxon>
        <taxon>Spiralia</taxon>
        <taxon>Lophotrochozoa</taxon>
        <taxon>Mollusca</taxon>
        <taxon>Gastropoda</taxon>
        <taxon>Heterobranchia</taxon>
        <taxon>Euthyneura</taxon>
        <taxon>Panpulmonata</taxon>
        <taxon>Sacoglossa</taxon>
        <taxon>Placobranchoidea</taxon>
        <taxon>Plakobranchidae</taxon>
        <taxon>Elysia</taxon>
    </lineage>
</organism>
<dbReference type="SMART" id="SM00034">
    <property type="entry name" value="CLECT"/>
    <property type="match status" value="2"/>
</dbReference>
<evidence type="ECO:0000313" key="2">
    <source>
        <dbReference type="EMBL" id="RUS86035.1"/>
    </source>
</evidence>
<dbReference type="AlphaFoldDB" id="A0A433TWY2"/>
<comment type="caution">
    <text evidence="2">The sequence shown here is derived from an EMBL/GenBank/DDBJ whole genome shotgun (WGS) entry which is preliminary data.</text>
</comment>
<keyword evidence="3" id="KW-1185">Reference proteome</keyword>
<dbReference type="InterPro" id="IPR050111">
    <property type="entry name" value="C-type_lectin/snaclec_domain"/>
</dbReference>
<dbReference type="Proteomes" id="UP000271974">
    <property type="component" value="Unassembled WGS sequence"/>
</dbReference>
<proteinExistence type="predicted"/>